<sequence length="60" mass="6583">MPDGHYTLHVQATGIGQGIRQIPHWASPVDTQIDGLSVVMLDDAGKDSTDGNYEYYLSTF</sequence>
<accession>A0A3S4HPD0</accession>
<proteinExistence type="predicted"/>
<dbReference type="EMBL" id="LR134190">
    <property type="protein sequence ID" value="VEB51359.1"/>
    <property type="molecule type" value="Genomic_DNA"/>
</dbReference>
<protein>
    <submittedName>
        <fullName evidence="1">Large repetitive protein</fullName>
    </submittedName>
</protein>
<evidence type="ECO:0000313" key="2">
    <source>
        <dbReference type="Proteomes" id="UP000269208"/>
    </source>
</evidence>
<gene>
    <name evidence="1" type="ORF">NCTC6754_01062</name>
</gene>
<dbReference type="Proteomes" id="UP000269208">
    <property type="component" value="Chromosome"/>
</dbReference>
<evidence type="ECO:0000313" key="1">
    <source>
        <dbReference type="EMBL" id="VEB51359.1"/>
    </source>
</evidence>
<name>A0A3S4HPD0_SALET</name>
<organism evidence="1 2">
    <name type="scientific">Salmonella enterica I</name>
    <dbReference type="NCBI Taxonomy" id="59201"/>
    <lineage>
        <taxon>Bacteria</taxon>
        <taxon>Pseudomonadati</taxon>
        <taxon>Pseudomonadota</taxon>
        <taxon>Gammaproteobacteria</taxon>
        <taxon>Enterobacterales</taxon>
        <taxon>Enterobacteriaceae</taxon>
        <taxon>Salmonella</taxon>
    </lineage>
</organism>
<reference evidence="1 2" key="1">
    <citation type="submission" date="2018-12" db="EMBL/GenBank/DDBJ databases">
        <authorList>
            <consortium name="Pathogen Informatics"/>
        </authorList>
    </citation>
    <scope>NUCLEOTIDE SEQUENCE [LARGE SCALE GENOMIC DNA]</scope>
    <source>
        <strain evidence="1 2">NCTC6754</strain>
    </source>
</reference>
<dbReference type="AlphaFoldDB" id="A0A3S4HPD0"/>